<proteinExistence type="predicted"/>
<evidence type="ECO:0000313" key="1">
    <source>
        <dbReference type="EMBL" id="RRT56147.1"/>
    </source>
</evidence>
<dbReference type="EMBL" id="AMZH03009758">
    <property type="protein sequence ID" value="RRT56147.1"/>
    <property type="molecule type" value="Genomic_DNA"/>
</dbReference>
<name>A0A426YWP3_ENSVE</name>
<reference evidence="1 2" key="1">
    <citation type="journal article" date="2014" name="Agronomy (Basel)">
        <title>A Draft Genome Sequence for Ensete ventricosum, the Drought-Tolerant Tree Against Hunger.</title>
        <authorList>
            <person name="Harrison J."/>
            <person name="Moore K.A."/>
            <person name="Paszkiewicz K."/>
            <person name="Jones T."/>
            <person name="Grant M."/>
            <person name="Ambacheew D."/>
            <person name="Muzemil S."/>
            <person name="Studholme D.J."/>
        </authorList>
    </citation>
    <scope>NUCLEOTIDE SEQUENCE [LARGE SCALE GENOMIC DNA]</scope>
</reference>
<accession>A0A426YWP3</accession>
<gene>
    <name evidence="1" type="ORF">B296_00018254</name>
</gene>
<sequence>MGEPREVIDLLLPAAKERWVLVEAIGEDENERLRDGYEGAARRDAMRCDAMRCFISRLKSPKADVARDSLSTLRLPDA</sequence>
<dbReference type="Proteomes" id="UP000287651">
    <property type="component" value="Unassembled WGS sequence"/>
</dbReference>
<dbReference type="AlphaFoldDB" id="A0A426YWP3"/>
<protein>
    <submittedName>
        <fullName evidence="1">Uncharacterized protein</fullName>
    </submittedName>
</protein>
<comment type="caution">
    <text evidence="1">The sequence shown here is derived from an EMBL/GenBank/DDBJ whole genome shotgun (WGS) entry which is preliminary data.</text>
</comment>
<evidence type="ECO:0000313" key="2">
    <source>
        <dbReference type="Proteomes" id="UP000287651"/>
    </source>
</evidence>
<organism evidence="1 2">
    <name type="scientific">Ensete ventricosum</name>
    <name type="common">Abyssinian banana</name>
    <name type="synonym">Musa ensete</name>
    <dbReference type="NCBI Taxonomy" id="4639"/>
    <lineage>
        <taxon>Eukaryota</taxon>
        <taxon>Viridiplantae</taxon>
        <taxon>Streptophyta</taxon>
        <taxon>Embryophyta</taxon>
        <taxon>Tracheophyta</taxon>
        <taxon>Spermatophyta</taxon>
        <taxon>Magnoliopsida</taxon>
        <taxon>Liliopsida</taxon>
        <taxon>Zingiberales</taxon>
        <taxon>Musaceae</taxon>
        <taxon>Ensete</taxon>
    </lineage>
</organism>